<proteinExistence type="predicted"/>
<dbReference type="OrthoDB" id="5372385at2759"/>
<name>A0A229YTL4_9EURO</name>
<sequence>MITTFIIVGSLIASSLLGWLFRLHIIHALLGGCQHRTNTRSQAVFQLSRFYVANRKANVILSERDVIIFDFQQAAPNLFLEIPSGSRWHSVRHAHLTKESCISIQALSGRWFLGSMRAWNPPVLWGPQGVQQWMDFGHDDPDGNAATAKLIGSEQTQRLYHTIASVVQDAEAYFALCTTPIWIRTVYWFAGLISQHVRDWIVQRVLWIQLRMIFYQNDFLESHGACYIFRRVYWVNPPRWVPEFEAWSEFAIARIVLWWNYWLGRTLFGMSADYPEYAMVKGSHTK</sequence>
<protein>
    <submittedName>
        <fullName evidence="1">Uncharacterized protein</fullName>
    </submittedName>
</protein>
<accession>A0A229YTL4</accession>
<gene>
    <name evidence="1" type="ORF">CFD26_102850</name>
</gene>
<dbReference type="Proteomes" id="UP000215289">
    <property type="component" value="Unassembled WGS sequence"/>
</dbReference>
<dbReference type="AlphaFoldDB" id="A0A229YTL4"/>
<evidence type="ECO:0000313" key="1">
    <source>
        <dbReference type="EMBL" id="RLL97654.1"/>
    </source>
</evidence>
<organism evidence="1 2">
    <name type="scientific">Aspergillus turcosus</name>
    <dbReference type="NCBI Taxonomy" id="1245748"/>
    <lineage>
        <taxon>Eukaryota</taxon>
        <taxon>Fungi</taxon>
        <taxon>Dikarya</taxon>
        <taxon>Ascomycota</taxon>
        <taxon>Pezizomycotina</taxon>
        <taxon>Eurotiomycetes</taxon>
        <taxon>Eurotiomycetidae</taxon>
        <taxon>Eurotiales</taxon>
        <taxon>Aspergillaceae</taxon>
        <taxon>Aspergillus</taxon>
        <taxon>Aspergillus subgen. Fumigati</taxon>
    </lineage>
</organism>
<reference evidence="1 2" key="1">
    <citation type="submission" date="2018-08" db="EMBL/GenBank/DDBJ databases">
        <title>Draft genome sequences of two Aspergillus turcosus clinical strains isolated from bronchoalveolar lavage fluid: one azole-susceptible and the other azole-resistant.</title>
        <authorList>
            <person name="Parent-Michaud M."/>
            <person name="Dufresne P.J."/>
            <person name="Fournier E."/>
            <person name="Martineau C."/>
            <person name="Moreira S."/>
            <person name="Perkins V."/>
            <person name="De Repentigny L."/>
            <person name="Dufresne S.F."/>
        </authorList>
    </citation>
    <scope>NUCLEOTIDE SEQUENCE [LARGE SCALE GENOMIC DNA]</scope>
    <source>
        <strain evidence="1">HMR AF 1038</strain>
    </source>
</reference>
<keyword evidence="2" id="KW-1185">Reference proteome</keyword>
<evidence type="ECO:0000313" key="2">
    <source>
        <dbReference type="Proteomes" id="UP000215289"/>
    </source>
</evidence>
<comment type="caution">
    <text evidence="1">The sequence shown here is derived from an EMBL/GenBank/DDBJ whole genome shotgun (WGS) entry which is preliminary data.</text>
</comment>
<dbReference type="EMBL" id="NIDN02000071">
    <property type="protein sequence ID" value="RLL97654.1"/>
    <property type="molecule type" value="Genomic_DNA"/>
</dbReference>